<dbReference type="AlphaFoldDB" id="A0A3S3RHS5"/>
<accession>A0A3S3RHS5</accession>
<name>A0A3S3RHS5_9HYPH</name>
<protein>
    <submittedName>
        <fullName evidence="1">Uncharacterized protein</fullName>
    </submittedName>
</protein>
<comment type="caution">
    <text evidence="1">The sequence shown here is derived from an EMBL/GenBank/DDBJ whole genome shotgun (WGS) entry which is preliminary data.</text>
</comment>
<gene>
    <name evidence="1" type="ORF">EPK99_06565</name>
</gene>
<dbReference type="Proteomes" id="UP000287687">
    <property type="component" value="Unassembled WGS sequence"/>
</dbReference>
<dbReference type="EMBL" id="SBIP01000002">
    <property type="protein sequence ID" value="RWX78288.1"/>
    <property type="molecule type" value="Genomic_DNA"/>
</dbReference>
<organism evidence="1 2">
    <name type="scientific">Neorhizobium lilium</name>
    <dbReference type="NCBI Taxonomy" id="2503024"/>
    <lineage>
        <taxon>Bacteria</taxon>
        <taxon>Pseudomonadati</taxon>
        <taxon>Pseudomonadota</taxon>
        <taxon>Alphaproteobacteria</taxon>
        <taxon>Hyphomicrobiales</taxon>
        <taxon>Rhizobiaceae</taxon>
        <taxon>Rhizobium/Agrobacterium group</taxon>
        <taxon>Neorhizobium</taxon>
    </lineage>
</organism>
<proteinExistence type="predicted"/>
<dbReference type="RefSeq" id="WP_128442266.1">
    <property type="nucleotide sequence ID" value="NZ_SBIP01000002.1"/>
</dbReference>
<evidence type="ECO:0000313" key="2">
    <source>
        <dbReference type="Proteomes" id="UP000287687"/>
    </source>
</evidence>
<keyword evidence="2" id="KW-1185">Reference proteome</keyword>
<reference evidence="1 2" key="1">
    <citation type="submission" date="2019-01" db="EMBL/GenBank/DDBJ databases">
        <title>The draft genome of Rhizobium sp. 24NR.</title>
        <authorList>
            <person name="Liu L."/>
            <person name="Liang L."/>
            <person name="Shi S."/>
            <person name="Xu L."/>
            <person name="Wang X."/>
            <person name="Li L."/>
            <person name="Zhang X."/>
        </authorList>
    </citation>
    <scope>NUCLEOTIDE SEQUENCE [LARGE SCALE GENOMIC DNA]</scope>
    <source>
        <strain evidence="1 2">24NR</strain>
    </source>
</reference>
<evidence type="ECO:0000313" key="1">
    <source>
        <dbReference type="EMBL" id="RWX78288.1"/>
    </source>
</evidence>
<sequence>MNTTNKSIEERTSVETNINTIGWAILVQSLIRYGAFIAIAWLTLTFANGWVMAYLGASH</sequence>